<feature type="domain" description="Sigma-54 factor interaction" evidence="7">
    <location>
        <begin position="267"/>
        <end position="497"/>
    </location>
</feature>
<dbReference type="PANTHER" id="PTHR32071:SF57">
    <property type="entry name" value="C4-DICARBOXYLATE TRANSPORT TRANSCRIPTIONAL REGULATORY PROTEIN DCTD"/>
    <property type="match status" value="1"/>
</dbReference>
<dbReference type="Gene3D" id="3.40.50.300">
    <property type="entry name" value="P-loop containing nucleotide triphosphate hydrolases"/>
    <property type="match status" value="1"/>
</dbReference>
<feature type="coiled-coil region" evidence="6">
    <location>
        <begin position="233"/>
        <end position="260"/>
    </location>
</feature>
<dbReference type="SUPFAM" id="SSF46689">
    <property type="entry name" value="Homeodomain-like"/>
    <property type="match status" value="1"/>
</dbReference>
<dbReference type="InterPro" id="IPR000014">
    <property type="entry name" value="PAS"/>
</dbReference>
<dbReference type="Gene3D" id="1.10.10.60">
    <property type="entry name" value="Homeodomain-like"/>
    <property type="match status" value="1"/>
</dbReference>
<dbReference type="SMART" id="SM00382">
    <property type="entry name" value="AAA"/>
    <property type="match status" value="1"/>
</dbReference>
<dbReference type="InterPro" id="IPR025943">
    <property type="entry name" value="Sigma_54_int_dom_ATP-bd_2"/>
</dbReference>
<protein>
    <submittedName>
        <fullName evidence="9">Sigma54 specific transcriptional regulator, Fis family</fullName>
    </submittedName>
</protein>
<dbReference type="Pfam" id="PF25601">
    <property type="entry name" value="AAA_lid_14"/>
    <property type="match status" value="1"/>
</dbReference>
<dbReference type="InterPro" id="IPR003593">
    <property type="entry name" value="AAA+_ATPase"/>
</dbReference>
<gene>
    <name evidence="9" type="ORF">CUESP1_0593</name>
</gene>
<evidence type="ECO:0000256" key="6">
    <source>
        <dbReference type="SAM" id="Coils"/>
    </source>
</evidence>
<dbReference type="SMART" id="SM00091">
    <property type="entry name" value="PAS"/>
    <property type="match status" value="2"/>
</dbReference>
<dbReference type="InterPro" id="IPR002197">
    <property type="entry name" value="HTH_Fis"/>
</dbReference>
<keyword evidence="5" id="KW-0804">Transcription</keyword>
<dbReference type="SUPFAM" id="SSF52540">
    <property type="entry name" value="P-loop containing nucleoside triphosphate hydrolases"/>
    <property type="match status" value="1"/>
</dbReference>
<evidence type="ECO:0000259" key="8">
    <source>
        <dbReference type="PROSITE" id="PS50112"/>
    </source>
</evidence>
<dbReference type="Pfam" id="PF00989">
    <property type="entry name" value="PAS"/>
    <property type="match status" value="1"/>
</dbReference>
<reference evidence="9 10" key="1">
    <citation type="submission" date="2016-11" db="EMBL/GenBank/DDBJ databases">
        <authorList>
            <person name="Manzoor S."/>
        </authorList>
    </citation>
    <scope>NUCLEOTIDE SEQUENCE [LARGE SCALE GENOMIC DNA]</scope>
    <source>
        <strain evidence="9">Clostridium ultunense strain Esp</strain>
    </source>
</reference>
<proteinExistence type="predicted"/>
<evidence type="ECO:0000259" key="7">
    <source>
        <dbReference type="PROSITE" id="PS50045"/>
    </source>
</evidence>
<keyword evidence="2" id="KW-0067">ATP-binding</keyword>
<dbReference type="PROSITE" id="PS00676">
    <property type="entry name" value="SIGMA54_INTERACT_2"/>
    <property type="match status" value="1"/>
</dbReference>
<sequence>MGVYLNCSKNNFSLSTIANSLSIGVLIVDDKGKIGFSNKKALKILDLDCEGILNKKISDIFSSLQVEDLLKTNIKSTPSIIRYNDTDIITVVKNIIHNGSSEGICIIFQKLDVYKKFIRQSDDEIESAFLLKALMETTNDPIVYVNKEGYIELFSKAYAEFLEIKVEDAVGKHVTEVIENTRMHIVVKTGIPEYEEVQKIKGKKMIATRIPVFVNGKAVGAVGKVLFRDIDELKYLYEKVSKIEKELNLYKNEFKMVNKAKYNLDHIISHSKSIDKLKEFTKKIAQSNSNVLILGESGTGKELFAYAIHNNSKRANSPFIKVNCGAIPSELLESELFGYEEGSFTGAKKGGKIGKFKAADGGTIFLDEIGDLPMNMQVKLLRAIQDKEIEKIGSSHPEKIDVRIIAATNKDLEKMVEEDMFRLDLYYRLNVVNIKIPPLRERKEDINILSKFLIKKISRREGIRVDKISDDTLEYLKRYNWPGNVRELENILERAINFLDGETIIKPKHLPSKITGIMEDKQIKTLKSALEEVEKRTIIDSLMITNGNKTLAAKELGISRTSLYEKVSKYKIDI</sequence>
<dbReference type="PRINTS" id="PR01590">
    <property type="entry name" value="HTHFIS"/>
</dbReference>
<dbReference type="InterPro" id="IPR035965">
    <property type="entry name" value="PAS-like_dom_sf"/>
</dbReference>
<dbReference type="InterPro" id="IPR025944">
    <property type="entry name" value="Sigma_54_int_dom_CS"/>
</dbReference>
<dbReference type="SUPFAM" id="SSF55785">
    <property type="entry name" value="PYP-like sensor domain (PAS domain)"/>
    <property type="match status" value="2"/>
</dbReference>
<feature type="domain" description="PAS" evidence="8">
    <location>
        <begin position="127"/>
        <end position="178"/>
    </location>
</feature>
<dbReference type="Pfam" id="PF02954">
    <property type="entry name" value="HTH_8"/>
    <property type="match status" value="1"/>
</dbReference>
<dbReference type="Gene3D" id="1.10.8.60">
    <property type="match status" value="1"/>
</dbReference>
<organism evidence="9 10">
    <name type="scientific">[Clostridium] ultunense Esp</name>
    <dbReference type="NCBI Taxonomy" id="1288971"/>
    <lineage>
        <taxon>Bacteria</taxon>
        <taxon>Bacillati</taxon>
        <taxon>Bacillota</taxon>
        <taxon>Tissierellia</taxon>
        <taxon>Tissierellales</taxon>
        <taxon>Tepidimicrobiaceae</taxon>
        <taxon>Schnuerera</taxon>
    </lineage>
</organism>
<accession>A0A1M4PKJ1</accession>
<dbReference type="PANTHER" id="PTHR32071">
    <property type="entry name" value="TRANSCRIPTIONAL REGULATORY PROTEIN"/>
    <property type="match status" value="1"/>
</dbReference>
<dbReference type="InterPro" id="IPR009057">
    <property type="entry name" value="Homeodomain-like_sf"/>
</dbReference>
<evidence type="ECO:0000313" key="10">
    <source>
        <dbReference type="Proteomes" id="UP000245423"/>
    </source>
</evidence>
<dbReference type="EMBL" id="LT669839">
    <property type="protein sequence ID" value="SHD75977.1"/>
    <property type="molecule type" value="Genomic_DNA"/>
</dbReference>
<dbReference type="InterPro" id="IPR025662">
    <property type="entry name" value="Sigma_54_int_dom_ATP-bd_1"/>
</dbReference>
<evidence type="ECO:0000256" key="4">
    <source>
        <dbReference type="ARBA" id="ARBA00023125"/>
    </source>
</evidence>
<evidence type="ECO:0000313" key="9">
    <source>
        <dbReference type="EMBL" id="SHD75977.1"/>
    </source>
</evidence>
<dbReference type="GO" id="GO:0006355">
    <property type="term" value="P:regulation of DNA-templated transcription"/>
    <property type="evidence" value="ECO:0007669"/>
    <property type="project" value="InterPro"/>
</dbReference>
<dbReference type="FunFam" id="3.40.50.300:FF:000006">
    <property type="entry name" value="DNA-binding transcriptional regulator NtrC"/>
    <property type="match status" value="1"/>
</dbReference>
<dbReference type="PROSITE" id="PS00675">
    <property type="entry name" value="SIGMA54_INTERACT_1"/>
    <property type="match status" value="1"/>
</dbReference>
<dbReference type="PROSITE" id="PS50112">
    <property type="entry name" value="PAS"/>
    <property type="match status" value="1"/>
</dbReference>
<dbReference type="Proteomes" id="UP000245423">
    <property type="component" value="Chromosome 1"/>
</dbReference>
<dbReference type="GO" id="GO:0043565">
    <property type="term" value="F:sequence-specific DNA binding"/>
    <property type="evidence" value="ECO:0007669"/>
    <property type="project" value="InterPro"/>
</dbReference>
<dbReference type="OrthoDB" id="5411866at2"/>
<keyword evidence="6" id="KW-0175">Coiled coil</keyword>
<dbReference type="Pfam" id="PF00158">
    <property type="entry name" value="Sigma54_activat"/>
    <property type="match status" value="1"/>
</dbReference>
<dbReference type="CDD" id="cd00009">
    <property type="entry name" value="AAA"/>
    <property type="match status" value="1"/>
</dbReference>
<dbReference type="AlphaFoldDB" id="A0A1M4PKJ1"/>
<evidence type="ECO:0000256" key="2">
    <source>
        <dbReference type="ARBA" id="ARBA00022840"/>
    </source>
</evidence>
<keyword evidence="10" id="KW-1185">Reference proteome</keyword>
<dbReference type="PROSITE" id="PS00688">
    <property type="entry name" value="SIGMA54_INTERACT_3"/>
    <property type="match status" value="1"/>
</dbReference>
<dbReference type="InterPro" id="IPR058031">
    <property type="entry name" value="AAA_lid_NorR"/>
</dbReference>
<dbReference type="GO" id="GO:0005524">
    <property type="term" value="F:ATP binding"/>
    <property type="evidence" value="ECO:0007669"/>
    <property type="project" value="UniProtKB-KW"/>
</dbReference>
<name>A0A1M4PKJ1_9FIRM</name>
<keyword evidence="3" id="KW-0805">Transcription regulation</keyword>
<dbReference type="Gene3D" id="3.30.450.20">
    <property type="entry name" value="PAS domain"/>
    <property type="match status" value="2"/>
</dbReference>
<dbReference type="InterPro" id="IPR002078">
    <property type="entry name" value="Sigma_54_int"/>
</dbReference>
<evidence type="ECO:0000256" key="5">
    <source>
        <dbReference type="ARBA" id="ARBA00023163"/>
    </source>
</evidence>
<dbReference type="PROSITE" id="PS50045">
    <property type="entry name" value="SIGMA54_INTERACT_4"/>
    <property type="match status" value="1"/>
</dbReference>
<dbReference type="Pfam" id="PF13426">
    <property type="entry name" value="PAS_9"/>
    <property type="match status" value="1"/>
</dbReference>
<keyword evidence="1" id="KW-0547">Nucleotide-binding</keyword>
<evidence type="ECO:0000256" key="3">
    <source>
        <dbReference type="ARBA" id="ARBA00023015"/>
    </source>
</evidence>
<dbReference type="InterPro" id="IPR013767">
    <property type="entry name" value="PAS_fold"/>
</dbReference>
<dbReference type="InterPro" id="IPR027417">
    <property type="entry name" value="P-loop_NTPase"/>
</dbReference>
<keyword evidence="4" id="KW-0238">DNA-binding</keyword>
<evidence type="ECO:0000256" key="1">
    <source>
        <dbReference type="ARBA" id="ARBA00022741"/>
    </source>
</evidence>
<dbReference type="RefSeq" id="WP_109840452.1">
    <property type="nucleotide sequence ID" value="NZ_LT669839.1"/>
</dbReference>